<dbReference type="AlphaFoldDB" id="A9D3T7"/>
<accession>A9D3T7</accession>
<dbReference type="PANTHER" id="PTHR13774">
    <property type="entry name" value="PHENAZINE BIOSYNTHESIS PROTEIN"/>
    <property type="match status" value="1"/>
</dbReference>
<dbReference type="Proteomes" id="UP000004291">
    <property type="component" value="Chromosome"/>
</dbReference>
<dbReference type="GO" id="GO:0005737">
    <property type="term" value="C:cytoplasm"/>
    <property type="evidence" value="ECO:0007669"/>
    <property type="project" value="TreeGrafter"/>
</dbReference>
<dbReference type="Gene3D" id="3.10.310.10">
    <property type="entry name" value="Diaminopimelate Epimerase, Chain A, domain 1"/>
    <property type="match status" value="2"/>
</dbReference>
<dbReference type="SUPFAM" id="SSF54506">
    <property type="entry name" value="Diaminopimelate epimerase-like"/>
    <property type="match status" value="1"/>
</dbReference>
<comment type="similarity">
    <text evidence="1">Belongs to the PhzF family.</text>
</comment>
<dbReference type="InterPro" id="IPR003719">
    <property type="entry name" value="Phenazine_PhzF-like"/>
</dbReference>
<gene>
    <name evidence="3" type="ORF">HPDFL43_04790</name>
</gene>
<feature type="active site" evidence="2">
    <location>
        <position position="46"/>
    </location>
</feature>
<dbReference type="HOGENOM" id="CLU_048756_0_1_5"/>
<comment type="caution">
    <text evidence="3">The sequence shown here is derived from an EMBL/GenBank/DDBJ whole genome shotgun (WGS) entry which is preliminary data.</text>
</comment>
<sequence>MNYPFRTVDVFTTRRFGGNPLAVVLEADTLDGAQMQAIAREFNYSETTFVMRPSDPANTARVRIFTPAVEVPFAGHPNVGTAYVLAMLEPSSSQTTGFVFEENAGLVPISLEWSGNELESVELTAPEALSLGSGFDTADVAASVSLEAGDILTALHPPVIASVGLPFLVGEVASRSALSAARINKEAVSRILPTDGADAIYLYCRHPGPADGDADLTARMFAPWDGVAEDPATGSATAAACALISSLEKGGPQPRQFKVAQGIDMNRPSLIGIAIEVGGQVVKISGSCVPVLSGEIQV</sequence>
<protein>
    <submittedName>
        <fullName evidence="3">Phenazine biosynthesis protein PhzF family</fullName>
    </submittedName>
</protein>
<reference evidence="3 4" key="1">
    <citation type="submission" date="2007-10" db="EMBL/GenBank/DDBJ databases">
        <authorList>
            <person name="Wagner-Dobler I."/>
            <person name="Ferriera S."/>
            <person name="Johnson J."/>
            <person name="Kravitz S."/>
            <person name="Beeson K."/>
            <person name="Sutton G."/>
            <person name="Rogers Y.-H."/>
            <person name="Friedman R."/>
            <person name="Frazier M."/>
            <person name="Venter J.C."/>
        </authorList>
    </citation>
    <scope>NUCLEOTIDE SEQUENCE [LARGE SCALE GENOMIC DNA]</scope>
    <source>
        <strain evidence="3 4">DFL-43</strain>
    </source>
</reference>
<dbReference type="PIRSF" id="PIRSF016184">
    <property type="entry name" value="PhzC_PhzF"/>
    <property type="match status" value="1"/>
</dbReference>
<dbReference type="NCBIfam" id="TIGR00654">
    <property type="entry name" value="PhzF_family"/>
    <property type="match status" value="1"/>
</dbReference>
<proteinExistence type="inferred from homology"/>
<dbReference type="EMBL" id="ABIA03000002">
    <property type="protein sequence ID" value="EDQ33741.1"/>
    <property type="molecule type" value="Genomic_DNA"/>
</dbReference>
<dbReference type="Pfam" id="PF02567">
    <property type="entry name" value="PhzC-PhzF"/>
    <property type="match status" value="1"/>
</dbReference>
<name>A9D3T7_HOEPD</name>
<evidence type="ECO:0000313" key="4">
    <source>
        <dbReference type="Proteomes" id="UP000004291"/>
    </source>
</evidence>
<organism evidence="3 4">
    <name type="scientific">Hoeflea phototrophica (strain DSM 17068 / NCIMB 14078 / DFL-43)</name>
    <dbReference type="NCBI Taxonomy" id="411684"/>
    <lineage>
        <taxon>Bacteria</taxon>
        <taxon>Pseudomonadati</taxon>
        <taxon>Pseudomonadota</taxon>
        <taxon>Alphaproteobacteria</taxon>
        <taxon>Hyphomicrobiales</taxon>
        <taxon>Rhizobiaceae</taxon>
        <taxon>Hoeflea</taxon>
    </lineage>
</organism>
<keyword evidence="4" id="KW-1185">Reference proteome</keyword>
<evidence type="ECO:0000256" key="2">
    <source>
        <dbReference type="PIRSR" id="PIRSR016184-1"/>
    </source>
</evidence>
<dbReference type="STRING" id="411684.HPDFL43_04790"/>
<dbReference type="eggNOG" id="COG0384">
    <property type="taxonomic scope" value="Bacteria"/>
</dbReference>
<reference evidence="3 4" key="2">
    <citation type="submission" date="2012-06" db="EMBL/GenBank/DDBJ databases">
        <authorList>
            <person name="Fiebig A."/>
        </authorList>
    </citation>
    <scope>NUCLEOTIDE SEQUENCE [LARGE SCALE GENOMIC DNA]</scope>
    <source>
        <strain evidence="3 4">DFL-43</strain>
    </source>
</reference>
<dbReference type="OrthoDB" id="9788221at2"/>
<dbReference type="RefSeq" id="WP_007196747.1">
    <property type="nucleotide sequence ID" value="NZ_CM002917.1"/>
</dbReference>
<dbReference type="PANTHER" id="PTHR13774:SF32">
    <property type="entry name" value="ANTISENSE-ENHANCING SEQUENCE 1"/>
    <property type="match status" value="1"/>
</dbReference>
<dbReference type="GO" id="GO:0016853">
    <property type="term" value="F:isomerase activity"/>
    <property type="evidence" value="ECO:0007669"/>
    <property type="project" value="TreeGrafter"/>
</dbReference>
<evidence type="ECO:0000256" key="1">
    <source>
        <dbReference type="ARBA" id="ARBA00008270"/>
    </source>
</evidence>
<evidence type="ECO:0000313" key="3">
    <source>
        <dbReference type="EMBL" id="EDQ33741.1"/>
    </source>
</evidence>